<organism evidence="2 3">
    <name type="scientific">Suillus subaureus</name>
    <dbReference type="NCBI Taxonomy" id="48587"/>
    <lineage>
        <taxon>Eukaryota</taxon>
        <taxon>Fungi</taxon>
        <taxon>Dikarya</taxon>
        <taxon>Basidiomycota</taxon>
        <taxon>Agaricomycotina</taxon>
        <taxon>Agaricomycetes</taxon>
        <taxon>Agaricomycetidae</taxon>
        <taxon>Boletales</taxon>
        <taxon>Suillineae</taxon>
        <taxon>Suillaceae</taxon>
        <taxon>Suillus</taxon>
    </lineage>
</organism>
<evidence type="ECO:0000313" key="2">
    <source>
        <dbReference type="EMBL" id="KAG1800510.1"/>
    </source>
</evidence>
<proteinExistence type="predicted"/>
<dbReference type="RefSeq" id="XP_041185886.1">
    <property type="nucleotide sequence ID" value="XM_041337317.1"/>
</dbReference>
<keyword evidence="3" id="KW-1185">Reference proteome</keyword>
<comment type="caution">
    <text evidence="2">The sequence shown here is derived from an EMBL/GenBank/DDBJ whole genome shotgun (WGS) entry which is preliminary data.</text>
</comment>
<sequence>MLTRTRYKFQPAPSRARPDRNRTKPPRLETSPASPTPVQMLECLFSLILLGINHIRWKVV</sequence>
<dbReference type="GeneID" id="64631333"/>
<dbReference type="AlphaFoldDB" id="A0A9P7DQF2"/>
<accession>A0A9P7DQF2</accession>
<reference evidence="2" key="1">
    <citation type="journal article" date="2020" name="New Phytol.">
        <title>Comparative genomics reveals dynamic genome evolution in host specialist ectomycorrhizal fungi.</title>
        <authorList>
            <person name="Lofgren L.A."/>
            <person name="Nguyen N.H."/>
            <person name="Vilgalys R."/>
            <person name="Ruytinx J."/>
            <person name="Liao H.L."/>
            <person name="Branco S."/>
            <person name="Kuo A."/>
            <person name="LaButti K."/>
            <person name="Lipzen A."/>
            <person name="Andreopoulos W."/>
            <person name="Pangilinan J."/>
            <person name="Riley R."/>
            <person name="Hundley H."/>
            <person name="Na H."/>
            <person name="Barry K."/>
            <person name="Grigoriev I.V."/>
            <person name="Stajich J.E."/>
            <person name="Kennedy P.G."/>
        </authorList>
    </citation>
    <scope>NUCLEOTIDE SEQUENCE</scope>
    <source>
        <strain evidence="2">MN1</strain>
    </source>
</reference>
<evidence type="ECO:0000313" key="3">
    <source>
        <dbReference type="Proteomes" id="UP000807769"/>
    </source>
</evidence>
<name>A0A9P7DQF2_9AGAM</name>
<gene>
    <name evidence="2" type="ORF">BJ212DRAFT_1400523</name>
</gene>
<evidence type="ECO:0000256" key="1">
    <source>
        <dbReference type="SAM" id="MobiDB-lite"/>
    </source>
</evidence>
<dbReference type="Proteomes" id="UP000807769">
    <property type="component" value="Unassembled WGS sequence"/>
</dbReference>
<feature type="region of interest" description="Disordered" evidence="1">
    <location>
        <begin position="1"/>
        <end position="35"/>
    </location>
</feature>
<protein>
    <submittedName>
        <fullName evidence="2">Uncharacterized protein</fullName>
    </submittedName>
</protein>
<dbReference type="EMBL" id="JABBWG010000115">
    <property type="protein sequence ID" value="KAG1800510.1"/>
    <property type="molecule type" value="Genomic_DNA"/>
</dbReference>